<reference evidence="2" key="1">
    <citation type="submission" date="2011-12" db="EMBL/GenBank/DDBJ databases">
        <title>Complete nucleotide sequence of Streptomyces circular plasmid pCQ4.</title>
        <authorList>
            <person name="Cheng Q."/>
            <person name="Tian X."/>
            <person name="Qin Z."/>
        </authorList>
    </citation>
    <scope>NUCLEOTIDE SEQUENCE</scope>
    <source>
        <strain evidence="2">W75</strain>
        <plasmid evidence="2">pCQ4</plasmid>
    </source>
</reference>
<feature type="compositionally biased region" description="Basic residues" evidence="1">
    <location>
        <begin position="1"/>
        <end position="15"/>
    </location>
</feature>
<dbReference type="EMBL" id="JQ340175">
    <property type="protein sequence ID" value="AFH75247.1"/>
    <property type="molecule type" value="Genomic_DNA"/>
</dbReference>
<dbReference type="AlphaFoldDB" id="I0CEN4"/>
<gene>
    <name evidence="2" type="ORF">pCQ4.122</name>
</gene>
<evidence type="ECO:0000256" key="1">
    <source>
        <dbReference type="SAM" id="MobiDB-lite"/>
    </source>
</evidence>
<geneLocation type="plasmid" evidence="2">
    <name>pCQ4</name>
</geneLocation>
<sequence>MAHPQRRTRRRHGRPHLPTALLTRHPTHTRSSHMTNTDHTEDHTEALAQTLYDALYDITPYAEPHFANETEGLKNAVRAVLTEAAAPVPGVIEYGTAFRATEEAAVEVHSPTASRDEAAARADRYRDMYPVVHLVQRTVHYGEWTDCARGPRA</sequence>
<protein>
    <submittedName>
        <fullName evidence="2">Uncharacterized protein</fullName>
    </submittedName>
</protein>
<keyword evidence="2" id="KW-0614">Plasmid</keyword>
<feature type="region of interest" description="Disordered" evidence="1">
    <location>
        <begin position="1"/>
        <end position="40"/>
    </location>
</feature>
<evidence type="ECO:0000313" key="2">
    <source>
        <dbReference type="EMBL" id="AFH75247.1"/>
    </source>
</evidence>
<accession>I0CEN4</accession>
<name>I0CEN4_9ACTN</name>
<proteinExistence type="predicted"/>
<organism evidence="2">
    <name type="scientific">Streptomyces sp. W75</name>
    <dbReference type="NCBI Taxonomy" id="1170711"/>
    <lineage>
        <taxon>Bacteria</taxon>
        <taxon>Bacillati</taxon>
        <taxon>Actinomycetota</taxon>
        <taxon>Actinomycetes</taxon>
        <taxon>Kitasatosporales</taxon>
        <taxon>Streptomycetaceae</taxon>
        <taxon>Streptomyces</taxon>
    </lineage>
</organism>